<dbReference type="PANTHER" id="PTHR43095">
    <property type="entry name" value="SUGAR KINASE"/>
    <property type="match status" value="1"/>
</dbReference>
<dbReference type="GO" id="GO:0005975">
    <property type="term" value="P:carbohydrate metabolic process"/>
    <property type="evidence" value="ECO:0007669"/>
    <property type="project" value="InterPro"/>
</dbReference>
<evidence type="ECO:0000313" key="8">
    <source>
        <dbReference type="Proteomes" id="UP000674938"/>
    </source>
</evidence>
<evidence type="ECO:0000313" key="7">
    <source>
        <dbReference type="EMBL" id="MBP1042263.1"/>
    </source>
</evidence>
<dbReference type="InterPro" id="IPR043129">
    <property type="entry name" value="ATPase_NBD"/>
</dbReference>
<dbReference type="Pfam" id="PF00370">
    <property type="entry name" value="FGGY_N"/>
    <property type="match status" value="1"/>
</dbReference>
<feature type="domain" description="Carbohydrate kinase FGGY N-terminal" evidence="5">
    <location>
        <begin position="5"/>
        <end position="245"/>
    </location>
</feature>
<dbReference type="RefSeq" id="WP_209529271.1">
    <property type="nucleotide sequence ID" value="NZ_JAEEGA010000009.1"/>
</dbReference>
<dbReference type="EMBL" id="JAEEGA010000009">
    <property type="protein sequence ID" value="MBP1042263.1"/>
    <property type="molecule type" value="Genomic_DNA"/>
</dbReference>
<feature type="domain" description="Carbohydrate kinase FGGY C-terminal" evidence="6">
    <location>
        <begin position="257"/>
        <end position="439"/>
    </location>
</feature>
<dbReference type="Pfam" id="PF02782">
    <property type="entry name" value="FGGY_C"/>
    <property type="match status" value="1"/>
</dbReference>
<dbReference type="InterPro" id="IPR050406">
    <property type="entry name" value="FGGY_Carb_Kinase"/>
</dbReference>
<dbReference type="InterPro" id="IPR000577">
    <property type="entry name" value="Carb_kinase_FGGY"/>
</dbReference>
<sequence>MRQKYIGIDIGTSSIKFAVVTNQLRSLLSFQKAYTYVTPRKGWSEIEPDQWIIIVMEGIKEILSQFPPQEIAGIGLTGQMHTTAFIDGKMQSIRPAIMWNDMRTKELIPQIKSELAQSKQTTSLAKIVSTGSPLANVLWMKQNEPESFAQLSHFLIAKDYIVMKLTGAISTDHCDASTTSMYDVEAERWSSAVQTLFGLSPSLFPPINASSQLVGRLTPAVQKELGISVAIPVTAGTGDNVAAALASGSFANEQPLLSLGTSGVVAVPNNRMKLKPVGKNVVVKIRPEDHQILTQGTVQSGANTNSWWLADILKTTDYQSEQKAISQGALGINKVIFFPHLKGEKILFANPSLRGAFVGLSLETTRAEIYQALLEGVGFGLKQLFAVMKNEAPPDYFTLVGGGAKSELWGQILANIFNCPMKQVKESQDAVYGAAILAILGVEGEFLAYGKSHVMIEPTEALVKRYEVSYQRYLKLVEAMLSYTKEVAP</sequence>
<dbReference type="SUPFAM" id="SSF53067">
    <property type="entry name" value="Actin-like ATPase domain"/>
    <property type="match status" value="2"/>
</dbReference>
<dbReference type="InterPro" id="IPR018483">
    <property type="entry name" value="Carb_kinase_FGGY_CS"/>
</dbReference>
<evidence type="ECO:0000256" key="3">
    <source>
        <dbReference type="ARBA" id="ARBA00022777"/>
    </source>
</evidence>
<dbReference type="AlphaFoldDB" id="A0A940PG57"/>
<evidence type="ECO:0000259" key="5">
    <source>
        <dbReference type="Pfam" id="PF00370"/>
    </source>
</evidence>
<comment type="caution">
    <text evidence="7">The sequence shown here is derived from an EMBL/GenBank/DDBJ whole genome shotgun (WGS) entry which is preliminary data.</text>
</comment>
<evidence type="ECO:0000256" key="2">
    <source>
        <dbReference type="ARBA" id="ARBA00022679"/>
    </source>
</evidence>
<evidence type="ECO:0000256" key="1">
    <source>
        <dbReference type="ARBA" id="ARBA00009156"/>
    </source>
</evidence>
<dbReference type="PROSITE" id="PS00445">
    <property type="entry name" value="FGGY_KINASES_2"/>
    <property type="match status" value="1"/>
</dbReference>
<dbReference type="GO" id="GO:0016301">
    <property type="term" value="F:kinase activity"/>
    <property type="evidence" value="ECO:0007669"/>
    <property type="project" value="UniProtKB-KW"/>
</dbReference>
<name>A0A940PG57_9ENTE</name>
<comment type="similarity">
    <text evidence="1 4">Belongs to the FGGY kinase family.</text>
</comment>
<reference evidence="7" key="1">
    <citation type="submission" date="2020-12" db="EMBL/GenBank/DDBJ databases">
        <title>Vagococcus allomyrinae sp. nov. and Enterococcus lavae sp. nov., isolated from the larvae of Allomyrina dichotoma.</title>
        <authorList>
            <person name="Lee S.D."/>
        </authorList>
    </citation>
    <scope>NUCLEOTIDE SEQUENCE</scope>
    <source>
        <strain evidence="7">BWB3-3</strain>
    </source>
</reference>
<keyword evidence="8" id="KW-1185">Reference proteome</keyword>
<dbReference type="InterPro" id="IPR018484">
    <property type="entry name" value="FGGY_N"/>
</dbReference>
<keyword evidence="2 4" id="KW-0808">Transferase</keyword>
<dbReference type="PIRSF" id="PIRSF000538">
    <property type="entry name" value="GlpK"/>
    <property type="match status" value="1"/>
</dbReference>
<accession>A0A940PG57</accession>
<organism evidence="7 8">
    <name type="scientific">Vagococcus allomyrinae</name>
    <dbReference type="NCBI Taxonomy" id="2794353"/>
    <lineage>
        <taxon>Bacteria</taxon>
        <taxon>Bacillati</taxon>
        <taxon>Bacillota</taxon>
        <taxon>Bacilli</taxon>
        <taxon>Lactobacillales</taxon>
        <taxon>Enterococcaceae</taxon>
        <taxon>Vagococcus</taxon>
    </lineage>
</organism>
<dbReference type="PANTHER" id="PTHR43095:SF5">
    <property type="entry name" value="XYLULOSE KINASE"/>
    <property type="match status" value="1"/>
</dbReference>
<protein>
    <submittedName>
        <fullName evidence="7">Xylulose kinase</fullName>
    </submittedName>
</protein>
<evidence type="ECO:0000259" key="6">
    <source>
        <dbReference type="Pfam" id="PF02782"/>
    </source>
</evidence>
<evidence type="ECO:0000256" key="4">
    <source>
        <dbReference type="RuleBase" id="RU003733"/>
    </source>
</evidence>
<dbReference type="Proteomes" id="UP000674938">
    <property type="component" value="Unassembled WGS sequence"/>
</dbReference>
<dbReference type="GO" id="GO:0016773">
    <property type="term" value="F:phosphotransferase activity, alcohol group as acceptor"/>
    <property type="evidence" value="ECO:0007669"/>
    <property type="project" value="InterPro"/>
</dbReference>
<gene>
    <name evidence="7" type="ORF">I6N95_14685</name>
</gene>
<proteinExistence type="inferred from homology"/>
<keyword evidence="3 4" id="KW-0418">Kinase</keyword>
<dbReference type="CDD" id="cd07808">
    <property type="entry name" value="ASKHA_NBD_FGGY_EcXK-like"/>
    <property type="match status" value="1"/>
</dbReference>
<dbReference type="Gene3D" id="3.30.420.40">
    <property type="match status" value="2"/>
</dbReference>
<dbReference type="InterPro" id="IPR018485">
    <property type="entry name" value="FGGY_C"/>
</dbReference>